<dbReference type="OrthoDB" id="2323709at2"/>
<sequence length="60" mass="6840">MRFGNFSNRDYRIALDTETQLFWASEKNDPSIKASGVTITEALDKLNEKTNGLVQQQYAN</sequence>
<dbReference type="EMBL" id="CP012275">
    <property type="protein sequence ID" value="AMV63372.1"/>
    <property type="molecule type" value="Genomic_DNA"/>
</dbReference>
<accession>A0A0R2HK02</accession>
<name>A0A0R2HK02_9LACO</name>
<proteinExistence type="predicted"/>
<evidence type="ECO:0000313" key="1">
    <source>
        <dbReference type="EMBL" id="AMV63372.1"/>
    </source>
</evidence>
<organism evidence="1 4">
    <name type="scientific">Pediococcus damnosus</name>
    <dbReference type="NCBI Taxonomy" id="51663"/>
    <lineage>
        <taxon>Bacteria</taxon>
        <taxon>Bacillati</taxon>
        <taxon>Bacillota</taxon>
        <taxon>Bacilli</taxon>
        <taxon>Lactobacillales</taxon>
        <taxon>Lactobacillaceae</taxon>
        <taxon>Pediococcus</taxon>
    </lineage>
</organism>
<dbReference type="Proteomes" id="UP000076244">
    <property type="component" value="Chromosome"/>
</dbReference>
<reference evidence="3 4" key="1">
    <citation type="journal article" date="2016" name="PLoS ONE">
        <title>The Identification of Novel Diagnostic Marker Genes for the Detection of Beer Spoiling Pediococcus damnosus Strains Using the BlAst Diagnostic Gene findEr.</title>
        <authorList>
            <person name="Behr J."/>
            <person name="Geissler A.J."/>
            <person name="Schmid J."/>
            <person name="Zehe A."/>
            <person name="Vogel R.F."/>
        </authorList>
    </citation>
    <scope>NUCLEOTIDE SEQUENCE [LARGE SCALE GENOMIC DNA]</scope>
    <source>
        <strain evidence="1 4">TMW 2.1533</strain>
        <strain evidence="2 3">TMW 2.1535</strain>
    </source>
</reference>
<dbReference type="KEGG" id="pdm:ADU72_0778"/>
<keyword evidence="3" id="KW-1185">Reference proteome</keyword>
<evidence type="ECO:0000313" key="4">
    <source>
        <dbReference type="Proteomes" id="UP000076405"/>
    </source>
</evidence>
<evidence type="ECO:0000313" key="2">
    <source>
        <dbReference type="EMBL" id="AMV66723.1"/>
    </source>
</evidence>
<dbReference type="AlphaFoldDB" id="A0A0R2HK02"/>
<dbReference type="EMBL" id="CP012288">
    <property type="protein sequence ID" value="AMV66723.1"/>
    <property type="molecule type" value="Genomic_DNA"/>
</dbReference>
<dbReference type="GeneID" id="57276941"/>
<dbReference type="RefSeq" id="WP_046871529.1">
    <property type="nucleotide sequence ID" value="NZ_BAAAXI010000014.1"/>
</dbReference>
<dbReference type="Proteomes" id="UP000076405">
    <property type="component" value="Chromosome"/>
</dbReference>
<evidence type="ECO:0000313" key="3">
    <source>
        <dbReference type="Proteomes" id="UP000076244"/>
    </source>
</evidence>
<protein>
    <submittedName>
        <fullName evidence="1">Uncharacterized protein</fullName>
    </submittedName>
</protein>
<gene>
    <name evidence="1" type="ORF">ADU70_1906</name>
    <name evidence="2" type="ORF">ADU72_0778</name>
</gene>